<keyword evidence="4" id="KW-0812">Transmembrane</keyword>
<sequence>MGPPNETVEVLGYDAIRGAPSSDEKAYDLESGTQNHAKAILTKVTSQITRVITTSSNKPIEPPPDGGLVAWTQCAMTTMIIFNTWGYINSFGVFQTYYVNTLGFQPSNVSWVGSIQIFLMFFIGTFSGRAMDAGYLRVTLIAGSIMQVLGIMMTSLSTKYFHLLLSQGICMGIGDGLVFCPSIALVSSYFSTKKSLALGIVSAGSGLGGVIFPLIVQQLLPKAGFAWTVRVLGFIVMALSILTCTLTKSRLPPRKAGPIIEWGYFKEPPFSIYLAGMFMCFWSLYFAFYYIGSYGTEIIGVSSSDGISLILLMNGLSIIGRIYPNILSDRLFGPLNSIIPFAFIASILLYSWTAVHTRAALFGWAAMYGLFVAGVQSLFPAVVSSLTADLKTAGVRMGMFFTVVSFAVLTGPPLGGALIQANNGGYLYAQIWAGSSMAAGGLLIIVARWAATGSQLRSAYDTRSHASSNQDESENGEIRPARRPERKPPLQRIVVLRVQRGVEPPITRNNHQPSDEECQAGNRREPAENNRSRAAAVQIAEHDPDAGGKAESDIRPAVLIGLLEAGESEAFFRKALERARGRVDRGAPDGHDADHDDGIEQIRDGGNPSLAHGEDERRAVGVGAAYQGVGVVAHDEREEQHRHHVEDEDPPHQRAHCARDVVPWVLCLPCYHPDCFGPAGCKCCCDEDGCEAAEAVVEPMVEPGQVPVFRSVSVTRRTSTWLEFSKSWGIGWRAGLTSHDTPDDDDENTHRDDLQRADDKLHFSKYSDRRQLTQPFRSQSLMLLTTNAEDSAPKIDTQHNQYCHPTANPNAGSINREAYRVNGIGKITDISPRHCIIMVSEADTMMKPTIRASGPPVCNAFPEPMKRPVPMFPPMAIIWMCLAFSFRCSISAAGAWPVSSSRGKTLLGAGSLGLVLLPLPLSLRICNSAIFI</sequence>
<dbReference type="Gene3D" id="1.20.1250.20">
    <property type="entry name" value="MFS general substrate transporter like domains"/>
    <property type="match status" value="2"/>
</dbReference>
<keyword evidence="4" id="KW-1133">Transmembrane helix</keyword>
<feature type="transmembrane region" description="Helical" evidence="4">
    <location>
        <begin position="108"/>
        <end position="127"/>
    </location>
</feature>
<feature type="transmembrane region" description="Helical" evidence="4">
    <location>
        <begin position="331"/>
        <end position="352"/>
    </location>
</feature>
<dbReference type="GO" id="GO:0016020">
    <property type="term" value="C:membrane"/>
    <property type="evidence" value="ECO:0007669"/>
    <property type="project" value="UniProtKB-SubCell"/>
</dbReference>
<feature type="compositionally biased region" description="Basic and acidic residues" evidence="3">
    <location>
        <begin position="522"/>
        <end position="531"/>
    </location>
</feature>
<dbReference type="PANTHER" id="PTHR11360:SF130">
    <property type="entry name" value="MAJOR FACILITATOR SUPERFAMILY (MFS) PROFILE DOMAIN-CONTAINING PROTEIN-RELATED"/>
    <property type="match status" value="1"/>
</dbReference>
<dbReference type="InterPro" id="IPR011701">
    <property type="entry name" value="MFS"/>
</dbReference>
<evidence type="ECO:0008006" key="7">
    <source>
        <dbReference type="Google" id="ProtNLM"/>
    </source>
</evidence>
<dbReference type="Pfam" id="PF07690">
    <property type="entry name" value="MFS_1"/>
    <property type="match status" value="1"/>
</dbReference>
<proteinExistence type="inferred from homology"/>
<dbReference type="EMBL" id="PDLM01000011">
    <property type="protein sequence ID" value="RDW66008.1"/>
    <property type="molecule type" value="Genomic_DNA"/>
</dbReference>
<dbReference type="Proteomes" id="UP000256645">
    <property type="component" value="Unassembled WGS sequence"/>
</dbReference>
<dbReference type="InterPro" id="IPR050327">
    <property type="entry name" value="Proton-linked_MCT"/>
</dbReference>
<feature type="compositionally biased region" description="Basic and acidic residues" evidence="3">
    <location>
        <begin position="476"/>
        <end position="488"/>
    </location>
</feature>
<evidence type="ECO:0000256" key="4">
    <source>
        <dbReference type="SAM" id="Phobius"/>
    </source>
</evidence>
<dbReference type="OrthoDB" id="6499973at2759"/>
<feature type="transmembrane region" description="Helical" evidence="4">
    <location>
        <begin position="227"/>
        <end position="249"/>
    </location>
</feature>
<feature type="transmembrane region" description="Helical" evidence="4">
    <location>
        <begin position="134"/>
        <end position="154"/>
    </location>
</feature>
<feature type="transmembrane region" description="Helical" evidence="4">
    <location>
        <begin position="431"/>
        <end position="451"/>
    </location>
</feature>
<keyword evidence="4" id="KW-0472">Membrane</keyword>
<comment type="caution">
    <text evidence="5">The sequence shown here is derived from an EMBL/GenBank/DDBJ whole genome shotgun (WGS) entry which is preliminary data.</text>
</comment>
<dbReference type="AlphaFoldDB" id="A0A3D8QWD6"/>
<dbReference type="PANTHER" id="PTHR11360">
    <property type="entry name" value="MONOCARBOXYLATE TRANSPORTER"/>
    <property type="match status" value="1"/>
</dbReference>
<evidence type="ECO:0000256" key="2">
    <source>
        <dbReference type="ARBA" id="ARBA00006727"/>
    </source>
</evidence>
<feature type="region of interest" description="Disordered" evidence="3">
    <location>
        <begin position="461"/>
        <end position="535"/>
    </location>
</feature>
<organism evidence="5 6">
    <name type="scientific">Coleophoma cylindrospora</name>
    <dbReference type="NCBI Taxonomy" id="1849047"/>
    <lineage>
        <taxon>Eukaryota</taxon>
        <taxon>Fungi</taxon>
        <taxon>Dikarya</taxon>
        <taxon>Ascomycota</taxon>
        <taxon>Pezizomycotina</taxon>
        <taxon>Leotiomycetes</taxon>
        <taxon>Helotiales</taxon>
        <taxon>Dermateaceae</taxon>
        <taxon>Coleophoma</taxon>
    </lineage>
</organism>
<accession>A0A3D8QWD6</accession>
<keyword evidence="6" id="KW-1185">Reference proteome</keyword>
<comment type="similarity">
    <text evidence="2">Belongs to the major facilitator superfamily. Monocarboxylate porter (TC 2.A.1.13) family.</text>
</comment>
<feature type="compositionally biased region" description="Basic and acidic residues" evidence="3">
    <location>
        <begin position="583"/>
        <end position="603"/>
    </location>
</feature>
<name>A0A3D8QWD6_9HELO</name>
<evidence type="ECO:0000313" key="5">
    <source>
        <dbReference type="EMBL" id="RDW66008.1"/>
    </source>
</evidence>
<dbReference type="CDD" id="cd17352">
    <property type="entry name" value="MFS_MCT_SLC16"/>
    <property type="match status" value="1"/>
</dbReference>
<protein>
    <recommendedName>
        <fullName evidence="7">Major facilitator superfamily (MFS) profile domain-containing protein</fullName>
    </recommendedName>
</protein>
<feature type="transmembrane region" description="Helical" evidence="4">
    <location>
        <begin position="160"/>
        <end position="184"/>
    </location>
</feature>
<dbReference type="SUPFAM" id="SSF103473">
    <property type="entry name" value="MFS general substrate transporter"/>
    <property type="match status" value="1"/>
</dbReference>
<feature type="transmembrane region" description="Helical" evidence="4">
    <location>
        <begin position="398"/>
        <end position="419"/>
    </location>
</feature>
<evidence type="ECO:0000256" key="3">
    <source>
        <dbReference type="SAM" id="MobiDB-lite"/>
    </source>
</evidence>
<comment type="subcellular location">
    <subcellularLocation>
        <location evidence="1">Membrane</location>
        <topology evidence="1">Multi-pass membrane protein</topology>
    </subcellularLocation>
</comment>
<feature type="region of interest" description="Disordered" evidence="3">
    <location>
        <begin position="583"/>
        <end position="613"/>
    </location>
</feature>
<dbReference type="InterPro" id="IPR036259">
    <property type="entry name" value="MFS_trans_sf"/>
</dbReference>
<feature type="transmembrane region" description="Helical" evidence="4">
    <location>
        <begin position="270"/>
        <end position="292"/>
    </location>
</feature>
<feature type="transmembrane region" description="Helical" evidence="4">
    <location>
        <begin position="196"/>
        <end position="215"/>
    </location>
</feature>
<reference evidence="5 6" key="1">
    <citation type="journal article" date="2018" name="IMA Fungus">
        <title>IMA Genome-F 9: Draft genome sequence of Annulohypoxylon stygium, Aspergillus mulundensis, Berkeleyomyces basicola (syn. Thielaviopsis basicola), Ceratocystis smalleyi, two Cercospora beticola strains, Coleophoma cylindrospora, Fusarium fracticaudum, Phialophora cf. hyalina, and Morchella septimelata.</title>
        <authorList>
            <person name="Wingfield B.D."/>
            <person name="Bills G.F."/>
            <person name="Dong Y."/>
            <person name="Huang W."/>
            <person name="Nel W.J."/>
            <person name="Swalarsk-Parry B.S."/>
            <person name="Vaghefi N."/>
            <person name="Wilken P.M."/>
            <person name="An Z."/>
            <person name="de Beer Z.W."/>
            <person name="De Vos L."/>
            <person name="Chen L."/>
            <person name="Duong T.A."/>
            <person name="Gao Y."/>
            <person name="Hammerbacher A."/>
            <person name="Kikkert J.R."/>
            <person name="Li Y."/>
            <person name="Li H."/>
            <person name="Li K."/>
            <person name="Li Q."/>
            <person name="Liu X."/>
            <person name="Ma X."/>
            <person name="Naidoo K."/>
            <person name="Pethybridge S.J."/>
            <person name="Sun J."/>
            <person name="Steenkamp E.T."/>
            <person name="van der Nest M.A."/>
            <person name="van Wyk S."/>
            <person name="Wingfield M.J."/>
            <person name="Xiong C."/>
            <person name="Yue Q."/>
            <person name="Zhang X."/>
        </authorList>
    </citation>
    <scope>NUCLEOTIDE SEQUENCE [LARGE SCALE GENOMIC DNA]</scope>
    <source>
        <strain evidence="5 6">BP6252</strain>
    </source>
</reference>
<evidence type="ECO:0000256" key="1">
    <source>
        <dbReference type="ARBA" id="ARBA00004141"/>
    </source>
</evidence>
<dbReference type="GO" id="GO:0022857">
    <property type="term" value="F:transmembrane transporter activity"/>
    <property type="evidence" value="ECO:0007669"/>
    <property type="project" value="InterPro"/>
</dbReference>
<feature type="transmembrane region" description="Helical" evidence="4">
    <location>
        <begin position="364"/>
        <end position="386"/>
    </location>
</feature>
<gene>
    <name evidence="5" type="ORF">BP6252_09643</name>
</gene>
<evidence type="ECO:0000313" key="6">
    <source>
        <dbReference type="Proteomes" id="UP000256645"/>
    </source>
</evidence>